<keyword evidence="3" id="KW-1185">Reference proteome</keyword>
<reference evidence="2 3" key="1">
    <citation type="submission" date="2013-03" db="EMBL/GenBank/DDBJ databases">
        <authorList>
            <person name="Warren W."/>
            <person name="Wilson R.K."/>
        </authorList>
    </citation>
    <scope>NUCLEOTIDE SEQUENCE</scope>
</reference>
<name>A0A7N9CV65_MACFA</name>
<dbReference type="Proteomes" id="UP000233100">
    <property type="component" value="Chromosome 3"/>
</dbReference>
<accession>A0A7N9CV65</accession>
<reference evidence="2" key="2">
    <citation type="submission" date="2025-08" db="UniProtKB">
        <authorList>
            <consortium name="Ensembl"/>
        </authorList>
    </citation>
    <scope>IDENTIFICATION</scope>
</reference>
<dbReference type="PANTHER" id="PTHR12138:SF75">
    <property type="entry name" value="SECRETED PROTEIN"/>
    <property type="match status" value="1"/>
</dbReference>
<sequence>LFFFLFLRQSLALSHRLECSDSISVNCKLQLPGSCHSLASASRVDGTTGTCHHTWLIFCIFSRDGVSPCSPGWSQSPDLVIQPPQPPKVLGLQA</sequence>
<organism evidence="2 3">
    <name type="scientific">Macaca fascicularis</name>
    <name type="common">Crab-eating macaque</name>
    <name type="synonym">Cynomolgus monkey</name>
    <dbReference type="NCBI Taxonomy" id="9541"/>
    <lineage>
        <taxon>Eukaryota</taxon>
        <taxon>Metazoa</taxon>
        <taxon>Chordata</taxon>
        <taxon>Craniata</taxon>
        <taxon>Vertebrata</taxon>
        <taxon>Euteleostomi</taxon>
        <taxon>Mammalia</taxon>
        <taxon>Eutheria</taxon>
        <taxon>Euarchontoglires</taxon>
        <taxon>Primates</taxon>
        <taxon>Haplorrhini</taxon>
        <taxon>Catarrhini</taxon>
        <taxon>Cercopithecidae</taxon>
        <taxon>Cercopithecinae</taxon>
        <taxon>Macaca</taxon>
    </lineage>
</organism>
<dbReference type="GeneTree" id="ENSGT00940000163505"/>
<dbReference type="AlphaFoldDB" id="A0A7N9CV65"/>
<evidence type="ECO:0000256" key="1">
    <source>
        <dbReference type="SAM" id="MobiDB-lite"/>
    </source>
</evidence>
<evidence type="ECO:0000313" key="3">
    <source>
        <dbReference type="Proteomes" id="UP000233100"/>
    </source>
</evidence>
<dbReference type="PANTHER" id="PTHR12138">
    <property type="entry name" value="PRIMATE-EXPANDED PROTEIN FAMILY"/>
    <property type="match status" value="1"/>
</dbReference>
<dbReference type="Ensembl" id="ENSMFAT00000082606.1">
    <property type="protein sequence ID" value="ENSMFAP00000054547.1"/>
    <property type="gene ID" value="ENSMFAG00000064401.1"/>
</dbReference>
<evidence type="ECO:0000313" key="2">
    <source>
        <dbReference type="Ensembl" id="ENSMFAP00000054547.1"/>
    </source>
</evidence>
<protein>
    <submittedName>
        <fullName evidence="2">Uncharacterized protein</fullName>
    </submittedName>
</protein>
<proteinExistence type="predicted"/>
<reference evidence="2" key="3">
    <citation type="submission" date="2025-09" db="UniProtKB">
        <authorList>
            <consortium name="Ensembl"/>
        </authorList>
    </citation>
    <scope>IDENTIFICATION</scope>
</reference>
<feature type="region of interest" description="Disordered" evidence="1">
    <location>
        <begin position="68"/>
        <end position="94"/>
    </location>
</feature>